<comment type="catalytic activity">
    <reaction evidence="1">
        <text>ATP + protein L-histidine = ADP + protein N-phospho-L-histidine.</text>
        <dbReference type="EC" id="2.7.13.3"/>
    </reaction>
</comment>
<evidence type="ECO:0000313" key="10">
    <source>
        <dbReference type="EMBL" id="GAJ07107.1"/>
    </source>
</evidence>
<evidence type="ECO:0000256" key="8">
    <source>
        <dbReference type="ARBA" id="ARBA00023012"/>
    </source>
</evidence>
<accession>X1UU20</accession>
<dbReference type="InterPro" id="IPR005467">
    <property type="entry name" value="His_kinase_dom"/>
</dbReference>
<protein>
    <recommendedName>
        <fullName evidence="2">histidine kinase</fullName>
        <ecNumber evidence="2">2.7.13.3</ecNumber>
    </recommendedName>
</protein>
<evidence type="ECO:0000256" key="7">
    <source>
        <dbReference type="ARBA" id="ARBA00022840"/>
    </source>
</evidence>
<evidence type="ECO:0000256" key="2">
    <source>
        <dbReference type="ARBA" id="ARBA00012438"/>
    </source>
</evidence>
<keyword evidence="7" id="KW-0067">ATP-binding</keyword>
<dbReference type="GO" id="GO:0000156">
    <property type="term" value="F:phosphorelay response regulator activity"/>
    <property type="evidence" value="ECO:0007669"/>
    <property type="project" value="TreeGrafter"/>
</dbReference>
<dbReference type="GO" id="GO:0004673">
    <property type="term" value="F:protein histidine kinase activity"/>
    <property type="evidence" value="ECO:0007669"/>
    <property type="project" value="UniProtKB-EC"/>
</dbReference>
<dbReference type="GO" id="GO:0005524">
    <property type="term" value="F:ATP binding"/>
    <property type="evidence" value="ECO:0007669"/>
    <property type="project" value="UniProtKB-KW"/>
</dbReference>
<dbReference type="InterPro" id="IPR050351">
    <property type="entry name" value="BphY/WalK/GraS-like"/>
</dbReference>
<gene>
    <name evidence="10" type="ORF">S12H4_52331</name>
</gene>
<dbReference type="PROSITE" id="PS50109">
    <property type="entry name" value="HIS_KIN"/>
    <property type="match status" value="1"/>
</dbReference>
<evidence type="ECO:0000256" key="4">
    <source>
        <dbReference type="ARBA" id="ARBA00022679"/>
    </source>
</evidence>
<sequence>MFHFINHLLSVIKINKHKISIEEFDPLAVLDEIHLVLEEEIRNKNAKINYDSSLRSIRYDRPLFYQILFNLIQNSLKYSAEGRKPVIRIETEENERELHFIIRDNGTGIAKEDQEKIFNFYARGNNGLHTDGYGVGLVFVKKVVELFDGKVWVETEPDKGSTFYFSLPR</sequence>
<comment type="caution">
    <text evidence="10">The sequence shown here is derived from an EMBL/GenBank/DDBJ whole genome shotgun (WGS) entry which is preliminary data.</text>
</comment>
<dbReference type="EMBL" id="BARW01033189">
    <property type="protein sequence ID" value="GAJ07107.1"/>
    <property type="molecule type" value="Genomic_DNA"/>
</dbReference>
<keyword evidence="5" id="KW-0547">Nucleotide-binding</keyword>
<proteinExistence type="predicted"/>
<dbReference type="GO" id="GO:0030295">
    <property type="term" value="F:protein kinase activator activity"/>
    <property type="evidence" value="ECO:0007669"/>
    <property type="project" value="TreeGrafter"/>
</dbReference>
<evidence type="ECO:0000256" key="3">
    <source>
        <dbReference type="ARBA" id="ARBA00022553"/>
    </source>
</evidence>
<dbReference type="AlphaFoldDB" id="X1UU20"/>
<dbReference type="GO" id="GO:0007234">
    <property type="term" value="P:osmosensory signaling via phosphorelay pathway"/>
    <property type="evidence" value="ECO:0007669"/>
    <property type="project" value="TreeGrafter"/>
</dbReference>
<keyword evidence="6" id="KW-0418">Kinase</keyword>
<dbReference type="SUPFAM" id="SSF55874">
    <property type="entry name" value="ATPase domain of HSP90 chaperone/DNA topoisomerase II/histidine kinase"/>
    <property type="match status" value="1"/>
</dbReference>
<organism evidence="10">
    <name type="scientific">marine sediment metagenome</name>
    <dbReference type="NCBI Taxonomy" id="412755"/>
    <lineage>
        <taxon>unclassified sequences</taxon>
        <taxon>metagenomes</taxon>
        <taxon>ecological metagenomes</taxon>
    </lineage>
</organism>
<evidence type="ECO:0000256" key="6">
    <source>
        <dbReference type="ARBA" id="ARBA00022777"/>
    </source>
</evidence>
<dbReference type="EC" id="2.7.13.3" evidence="2"/>
<keyword evidence="8" id="KW-0902">Two-component regulatory system</keyword>
<dbReference type="Pfam" id="PF02518">
    <property type="entry name" value="HATPase_c"/>
    <property type="match status" value="1"/>
</dbReference>
<dbReference type="PRINTS" id="PR00344">
    <property type="entry name" value="BCTRLSENSOR"/>
</dbReference>
<dbReference type="SMART" id="SM00387">
    <property type="entry name" value="HATPase_c"/>
    <property type="match status" value="1"/>
</dbReference>
<evidence type="ECO:0000259" key="9">
    <source>
        <dbReference type="PROSITE" id="PS50109"/>
    </source>
</evidence>
<feature type="domain" description="Histidine kinase" evidence="9">
    <location>
        <begin position="1"/>
        <end position="169"/>
    </location>
</feature>
<dbReference type="InterPro" id="IPR004358">
    <property type="entry name" value="Sig_transdc_His_kin-like_C"/>
</dbReference>
<dbReference type="InterPro" id="IPR036890">
    <property type="entry name" value="HATPase_C_sf"/>
</dbReference>
<evidence type="ECO:0000256" key="1">
    <source>
        <dbReference type="ARBA" id="ARBA00000085"/>
    </source>
</evidence>
<evidence type="ECO:0000256" key="5">
    <source>
        <dbReference type="ARBA" id="ARBA00022741"/>
    </source>
</evidence>
<keyword evidence="3" id="KW-0597">Phosphoprotein</keyword>
<dbReference type="PANTHER" id="PTHR42878">
    <property type="entry name" value="TWO-COMPONENT HISTIDINE KINASE"/>
    <property type="match status" value="1"/>
</dbReference>
<dbReference type="FunFam" id="3.30.565.10:FF:000006">
    <property type="entry name" value="Sensor histidine kinase WalK"/>
    <property type="match status" value="1"/>
</dbReference>
<reference evidence="10" key="1">
    <citation type="journal article" date="2014" name="Front. Microbiol.">
        <title>High frequency of phylogenetically diverse reductive dehalogenase-homologous genes in deep subseafloor sedimentary metagenomes.</title>
        <authorList>
            <person name="Kawai M."/>
            <person name="Futagami T."/>
            <person name="Toyoda A."/>
            <person name="Takaki Y."/>
            <person name="Nishi S."/>
            <person name="Hori S."/>
            <person name="Arai W."/>
            <person name="Tsubouchi T."/>
            <person name="Morono Y."/>
            <person name="Uchiyama I."/>
            <person name="Ito T."/>
            <person name="Fujiyama A."/>
            <person name="Inagaki F."/>
            <person name="Takami H."/>
        </authorList>
    </citation>
    <scope>NUCLEOTIDE SEQUENCE</scope>
    <source>
        <strain evidence="10">Expedition CK06-06</strain>
    </source>
</reference>
<dbReference type="Gene3D" id="3.30.565.10">
    <property type="entry name" value="Histidine kinase-like ATPase, C-terminal domain"/>
    <property type="match status" value="1"/>
</dbReference>
<keyword evidence="4" id="KW-0808">Transferase</keyword>
<dbReference type="PANTHER" id="PTHR42878:SF7">
    <property type="entry name" value="SENSOR HISTIDINE KINASE GLRK"/>
    <property type="match status" value="1"/>
</dbReference>
<dbReference type="InterPro" id="IPR003594">
    <property type="entry name" value="HATPase_dom"/>
</dbReference>
<name>X1UU20_9ZZZZ</name>